<accession>A0A6M3M5Q4</accession>
<sequence>MKKEISSYAKKVLDFIDYPWEEDAEIVLVELFNEYRSEIESNFDSSTKSYLRSMEEANGILGRQGFTEAFVGAFSELLKN</sequence>
<evidence type="ECO:0000313" key="1">
    <source>
        <dbReference type="EMBL" id="QJB03077.1"/>
    </source>
</evidence>
<dbReference type="EMBL" id="MT143823">
    <property type="protein sequence ID" value="QJB03077.1"/>
    <property type="molecule type" value="Genomic_DNA"/>
</dbReference>
<gene>
    <name evidence="1" type="ORF">MM171B00920_0015</name>
</gene>
<proteinExistence type="predicted"/>
<reference evidence="1" key="1">
    <citation type="submission" date="2020-03" db="EMBL/GenBank/DDBJ databases">
        <title>The deep terrestrial virosphere.</title>
        <authorList>
            <person name="Holmfeldt K."/>
            <person name="Nilsson E."/>
            <person name="Simone D."/>
            <person name="Lopez-Fernandez M."/>
            <person name="Wu X."/>
            <person name="de Brujin I."/>
            <person name="Lundin D."/>
            <person name="Andersson A."/>
            <person name="Bertilsson S."/>
            <person name="Dopson M."/>
        </authorList>
    </citation>
    <scope>NUCLEOTIDE SEQUENCE</scope>
    <source>
        <strain evidence="1">MM171B00920</strain>
    </source>
</reference>
<protein>
    <submittedName>
        <fullName evidence="1">Uncharacterized protein</fullName>
    </submittedName>
</protein>
<name>A0A6M3M5Q4_9ZZZZ</name>
<dbReference type="AlphaFoldDB" id="A0A6M3M5Q4"/>
<organism evidence="1">
    <name type="scientific">viral metagenome</name>
    <dbReference type="NCBI Taxonomy" id="1070528"/>
    <lineage>
        <taxon>unclassified sequences</taxon>
        <taxon>metagenomes</taxon>
        <taxon>organismal metagenomes</taxon>
    </lineage>
</organism>